<protein>
    <submittedName>
        <fullName evidence="9">Phosphatase PAP2 family protein</fullName>
    </submittedName>
</protein>
<feature type="transmembrane region" description="Helical" evidence="7">
    <location>
        <begin position="167"/>
        <end position="189"/>
    </location>
</feature>
<organism evidence="9 10">
    <name type="scientific">Rhodococcus spongiicola</name>
    <dbReference type="NCBI Taxonomy" id="2487352"/>
    <lineage>
        <taxon>Bacteria</taxon>
        <taxon>Bacillati</taxon>
        <taxon>Actinomycetota</taxon>
        <taxon>Actinomycetes</taxon>
        <taxon>Mycobacteriales</taxon>
        <taxon>Nocardiaceae</taxon>
        <taxon>Rhodococcus</taxon>
    </lineage>
</organism>
<keyword evidence="4" id="KW-0378">Hydrolase</keyword>
<accession>A0A3S3A7R3</accession>
<dbReference type="OrthoDB" id="5243958at2"/>
<dbReference type="SUPFAM" id="SSF48317">
    <property type="entry name" value="Acid phosphatase/Vanadium-dependent haloperoxidase"/>
    <property type="match status" value="1"/>
</dbReference>
<sequence length="227" mass="23756">MMLIGAAVVVVALYLLKDVSAVIYRAIVPRTSDLPGVDLIADGGLLVLVAIFTVLAVRMWRTRSSYLGDLLMGGFGVVVAYGLSEVLKVFVGEMRPCHVELTLPNCPPVSDWSFPSNHSAIAFGLAAAIVLASVRMLSPMQRGLVIALAAVVALARVVQGAHYPHDVVAGAVVGSAVTTAVVVMLVPWARGKARALRRNAPIADQPVSDGAVGAEDAAEAVQQRPGW</sequence>
<evidence type="ECO:0000256" key="4">
    <source>
        <dbReference type="ARBA" id="ARBA00022801"/>
    </source>
</evidence>
<evidence type="ECO:0000256" key="1">
    <source>
        <dbReference type="ARBA" id="ARBA00004651"/>
    </source>
</evidence>
<evidence type="ECO:0000259" key="8">
    <source>
        <dbReference type="SMART" id="SM00014"/>
    </source>
</evidence>
<keyword evidence="6 7" id="KW-0472">Membrane</keyword>
<feature type="transmembrane region" description="Helical" evidence="7">
    <location>
        <begin position="120"/>
        <end position="137"/>
    </location>
</feature>
<evidence type="ECO:0000256" key="2">
    <source>
        <dbReference type="ARBA" id="ARBA00022475"/>
    </source>
</evidence>
<evidence type="ECO:0000256" key="3">
    <source>
        <dbReference type="ARBA" id="ARBA00022692"/>
    </source>
</evidence>
<feature type="transmembrane region" description="Helical" evidence="7">
    <location>
        <begin position="66"/>
        <end position="84"/>
    </location>
</feature>
<evidence type="ECO:0000256" key="6">
    <source>
        <dbReference type="ARBA" id="ARBA00023136"/>
    </source>
</evidence>
<dbReference type="CDD" id="cd01610">
    <property type="entry name" value="PAP2_like"/>
    <property type="match status" value="1"/>
</dbReference>
<name>A0A3S3A7R3_9NOCA</name>
<keyword evidence="3 7" id="KW-0812">Transmembrane</keyword>
<keyword evidence="5 7" id="KW-1133">Transmembrane helix</keyword>
<keyword evidence="2" id="KW-1003">Cell membrane</keyword>
<proteinExistence type="predicted"/>
<reference evidence="9 10" key="1">
    <citation type="submission" date="2018-11" db="EMBL/GenBank/DDBJ databases">
        <title>Rhodococcus spongicola sp. nov. and Rhodococcus xishaensis sp. nov. from marine sponges.</title>
        <authorList>
            <person name="Li L."/>
            <person name="Lin H.W."/>
        </authorList>
    </citation>
    <scope>NUCLEOTIDE SEQUENCE [LARGE SCALE GENOMIC DNA]</scope>
    <source>
        <strain evidence="9 10">LHW50502</strain>
    </source>
</reference>
<dbReference type="Pfam" id="PF01569">
    <property type="entry name" value="PAP2"/>
    <property type="match status" value="1"/>
</dbReference>
<dbReference type="EMBL" id="RKLN01000005">
    <property type="protein sequence ID" value="RVW01541.1"/>
    <property type="molecule type" value="Genomic_DNA"/>
</dbReference>
<dbReference type="Proteomes" id="UP000284333">
    <property type="component" value="Unassembled WGS sequence"/>
</dbReference>
<feature type="domain" description="Phosphatidic acid phosphatase type 2/haloperoxidase" evidence="8">
    <location>
        <begin position="67"/>
        <end position="182"/>
    </location>
</feature>
<feature type="transmembrane region" description="Helical" evidence="7">
    <location>
        <begin position="37"/>
        <end position="57"/>
    </location>
</feature>
<keyword evidence="10" id="KW-1185">Reference proteome</keyword>
<dbReference type="GO" id="GO:0016787">
    <property type="term" value="F:hydrolase activity"/>
    <property type="evidence" value="ECO:0007669"/>
    <property type="project" value="UniProtKB-KW"/>
</dbReference>
<evidence type="ECO:0000313" key="10">
    <source>
        <dbReference type="Proteomes" id="UP000284333"/>
    </source>
</evidence>
<comment type="subcellular location">
    <subcellularLocation>
        <location evidence="1">Cell membrane</location>
        <topology evidence="1">Multi-pass membrane protein</topology>
    </subcellularLocation>
</comment>
<comment type="caution">
    <text evidence="9">The sequence shown here is derived from an EMBL/GenBank/DDBJ whole genome shotgun (WGS) entry which is preliminary data.</text>
</comment>
<feature type="transmembrane region" description="Helical" evidence="7">
    <location>
        <begin position="144"/>
        <end position="161"/>
    </location>
</feature>
<evidence type="ECO:0000256" key="5">
    <source>
        <dbReference type="ARBA" id="ARBA00022989"/>
    </source>
</evidence>
<dbReference type="GO" id="GO:0005886">
    <property type="term" value="C:plasma membrane"/>
    <property type="evidence" value="ECO:0007669"/>
    <property type="project" value="UniProtKB-SubCell"/>
</dbReference>
<dbReference type="Gene3D" id="1.20.144.10">
    <property type="entry name" value="Phosphatidic acid phosphatase type 2/haloperoxidase"/>
    <property type="match status" value="1"/>
</dbReference>
<evidence type="ECO:0000313" key="9">
    <source>
        <dbReference type="EMBL" id="RVW01541.1"/>
    </source>
</evidence>
<gene>
    <name evidence="9" type="ORF">EF834_14010</name>
</gene>
<dbReference type="PANTHER" id="PTHR14969">
    <property type="entry name" value="SPHINGOSINE-1-PHOSPHATE PHOSPHOHYDROLASE"/>
    <property type="match status" value="1"/>
</dbReference>
<dbReference type="InterPro" id="IPR000326">
    <property type="entry name" value="PAP2/HPO"/>
</dbReference>
<dbReference type="SMART" id="SM00014">
    <property type="entry name" value="acidPPc"/>
    <property type="match status" value="1"/>
</dbReference>
<dbReference type="PANTHER" id="PTHR14969:SF62">
    <property type="entry name" value="DECAPRENYLPHOSPHORYL-5-PHOSPHORIBOSE PHOSPHATASE RV3807C-RELATED"/>
    <property type="match status" value="1"/>
</dbReference>
<dbReference type="AlphaFoldDB" id="A0A3S3A7R3"/>
<dbReference type="InterPro" id="IPR036938">
    <property type="entry name" value="PAP2/HPO_sf"/>
</dbReference>
<evidence type="ECO:0000256" key="7">
    <source>
        <dbReference type="SAM" id="Phobius"/>
    </source>
</evidence>